<dbReference type="AlphaFoldDB" id="A0ABD0KE42"/>
<dbReference type="EMBL" id="JACVVK020000195">
    <property type="protein sequence ID" value="KAK7485384.1"/>
    <property type="molecule type" value="Genomic_DNA"/>
</dbReference>
<organism evidence="1 2">
    <name type="scientific">Batillaria attramentaria</name>
    <dbReference type="NCBI Taxonomy" id="370345"/>
    <lineage>
        <taxon>Eukaryota</taxon>
        <taxon>Metazoa</taxon>
        <taxon>Spiralia</taxon>
        <taxon>Lophotrochozoa</taxon>
        <taxon>Mollusca</taxon>
        <taxon>Gastropoda</taxon>
        <taxon>Caenogastropoda</taxon>
        <taxon>Sorbeoconcha</taxon>
        <taxon>Cerithioidea</taxon>
        <taxon>Batillariidae</taxon>
        <taxon>Batillaria</taxon>
    </lineage>
</organism>
<comment type="caution">
    <text evidence="1">The sequence shown here is derived from an EMBL/GenBank/DDBJ whole genome shotgun (WGS) entry which is preliminary data.</text>
</comment>
<sequence length="103" mass="11763">MFVQLERTHTNMDRLANHINRNTGGFITCAVISSLKRKSSFECMYAKPGNSRAYISTSGTKRLLWFKGVPGSVKVAEWERPITYPACKVYLSHKVENRKLDSH</sequence>
<dbReference type="Proteomes" id="UP001519460">
    <property type="component" value="Unassembled WGS sequence"/>
</dbReference>
<reference evidence="1 2" key="1">
    <citation type="journal article" date="2023" name="Sci. Data">
        <title>Genome assembly of the Korean intertidal mud-creeper Batillaria attramentaria.</title>
        <authorList>
            <person name="Patra A.K."/>
            <person name="Ho P.T."/>
            <person name="Jun S."/>
            <person name="Lee S.J."/>
            <person name="Kim Y."/>
            <person name="Won Y.J."/>
        </authorList>
    </citation>
    <scope>NUCLEOTIDE SEQUENCE [LARGE SCALE GENOMIC DNA]</scope>
    <source>
        <strain evidence="1">Wonlab-2016</strain>
    </source>
</reference>
<evidence type="ECO:0000313" key="2">
    <source>
        <dbReference type="Proteomes" id="UP001519460"/>
    </source>
</evidence>
<protein>
    <submittedName>
        <fullName evidence="1">Uncharacterized protein</fullName>
    </submittedName>
</protein>
<proteinExistence type="predicted"/>
<name>A0ABD0KE42_9CAEN</name>
<gene>
    <name evidence="1" type="ORF">BaRGS_00023332</name>
</gene>
<keyword evidence="2" id="KW-1185">Reference proteome</keyword>
<evidence type="ECO:0000313" key="1">
    <source>
        <dbReference type="EMBL" id="KAK7485384.1"/>
    </source>
</evidence>
<accession>A0ABD0KE42</accession>